<dbReference type="InterPro" id="IPR007969">
    <property type="entry name" value="DUF732"/>
</dbReference>
<protein>
    <submittedName>
        <fullName evidence="3">DUF732 domain-containing protein</fullName>
    </submittedName>
</protein>
<reference evidence="3 4" key="1">
    <citation type="journal article" date="2023" name="Microbiol. Resour. Announc.">
        <title>Complete Genome Sequence of Mycobacterium wuenschmanii, a novel Nontuberculous Mycobacterium Isolated from a captive population of Amazon Milk Frogs.</title>
        <authorList>
            <person name="Hicks J."/>
            <person name="Zeineldin M."/>
            <person name="Ward H."/>
            <person name="Wuenschmann A."/>
            <person name="Camp P."/>
            <person name="Farrell D."/>
            <person name="Lehman K."/>
            <person name="Thacker T."/>
            <person name="Cuthbert E."/>
        </authorList>
    </citation>
    <scope>NUCLEOTIDE SEQUENCE [LARGE SCALE GENOMIC DNA]</scope>
    <source>
        <strain evidence="3 4">Wuenschmanii</strain>
    </source>
</reference>
<dbReference type="Pfam" id="PF05305">
    <property type="entry name" value="DUF732"/>
    <property type="match status" value="1"/>
</dbReference>
<sequence>MLSRKRGRVAVGVAGLLVAGILGAGPAVADQAQDDAYLQGVRDIFPDRTNWHPDKVIANAHKVCELLGGGEPFDSVVSDLAQANHGASLDQVRREVQLAKSTYCP</sequence>
<proteinExistence type="predicted"/>
<feature type="domain" description="DUF732" evidence="2">
    <location>
        <begin position="34"/>
        <end position="105"/>
    </location>
</feature>
<dbReference type="RefSeq" id="WP_285184917.1">
    <property type="nucleotide sequence ID" value="NZ_CP126981.1"/>
</dbReference>
<evidence type="ECO:0000259" key="2">
    <source>
        <dbReference type="Pfam" id="PF05305"/>
    </source>
</evidence>
<evidence type="ECO:0000313" key="4">
    <source>
        <dbReference type="Proteomes" id="UP001236585"/>
    </source>
</evidence>
<evidence type="ECO:0000313" key="3">
    <source>
        <dbReference type="EMBL" id="WIM85850.1"/>
    </source>
</evidence>
<feature type="signal peptide" evidence="1">
    <location>
        <begin position="1"/>
        <end position="29"/>
    </location>
</feature>
<keyword evidence="1" id="KW-0732">Signal</keyword>
<dbReference type="EMBL" id="CP126981">
    <property type="protein sequence ID" value="WIM85850.1"/>
    <property type="molecule type" value="Genomic_DNA"/>
</dbReference>
<keyword evidence="4" id="KW-1185">Reference proteome</keyword>
<evidence type="ECO:0000256" key="1">
    <source>
        <dbReference type="SAM" id="SignalP"/>
    </source>
</evidence>
<feature type="chain" id="PRO_5045269181" evidence="1">
    <location>
        <begin position="30"/>
        <end position="105"/>
    </location>
</feature>
<accession>A0ABY8VQD3</accession>
<gene>
    <name evidence="3" type="ORF">PT015_12910</name>
</gene>
<organism evidence="3 4">
    <name type="scientific">Candidatus Mycobacterium wuenschmannii</name>
    <dbReference type="NCBI Taxonomy" id="3027808"/>
    <lineage>
        <taxon>Bacteria</taxon>
        <taxon>Bacillati</taxon>
        <taxon>Actinomycetota</taxon>
        <taxon>Actinomycetes</taxon>
        <taxon>Mycobacteriales</taxon>
        <taxon>Mycobacteriaceae</taxon>
        <taxon>Mycobacterium</taxon>
    </lineage>
</organism>
<name>A0ABY8VQD3_9MYCO</name>
<dbReference type="Proteomes" id="UP001236585">
    <property type="component" value="Chromosome"/>
</dbReference>